<protein>
    <submittedName>
        <fullName evidence="2">Uncharacterized protein</fullName>
    </submittedName>
</protein>
<sequence>MKVWRPLKVITTLCIKVDSMNNEIQKLKTNEDNLKSKASTSQQDDYKNAELSRSEDFKNPELRGDVGKHLKNHNDCLNIAACTRRPVIEKQRNTNLNQLFEKPFTQKTKKLINHRTTNFNIMEQPSDIMDKQEAK</sequence>
<evidence type="ECO:0000313" key="2">
    <source>
        <dbReference type="EMBL" id="WMV13649.1"/>
    </source>
</evidence>
<feature type="compositionally biased region" description="Basic and acidic residues" evidence="1">
    <location>
        <begin position="44"/>
        <end position="69"/>
    </location>
</feature>
<proteinExistence type="predicted"/>
<dbReference type="EMBL" id="CP133613">
    <property type="protein sequence ID" value="WMV13649.1"/>
    <property type="molecule type" value="Genomic_DNA"/>
</dbReference>
<reference evidence="2" key="1">
    <citation type="submission" date="2023-08" db="EMBL/GenBank/DDBJ databases">
        <title>A de novo genome assembly of Solanum verrucosum Schlechtendal, a Mexican diploid species geographically isolated from the other diploid A-genome species in potato relatives.</title>
        <authorList>
            <person name="Hosaka K."/>
        </authorList>
    </citation>
    <scope>NUCLEOTIDE SEQUENCE</scope>
    <source>
        <tissue evidence="2">Young leaves</tissue>
    </source>
</reference>
<evidence type="ECO:0000313" key="3">
    <source>
        <dbReference type="Proteomes" id="UP001234989"/>
    </source>
</evidence>
<name>A0AAF0PYX1_SOLVR</name>
<evidence type="ECO:0000256" key="1">
    <source>
        <dbReference type="SAM" id="MobiDB-lite"/>
    </source>
</evidence>
<dbReference type="AlphaFoldDB" id="A0AAF0PYX1"/>
<feature type="region of interest" description="Disordered" evidence="1">
    <location>
        <begin position="31"/>
        <end position="69"/>
    </location>
</feature>
<keyword evidence="3" id="KW-1185">Reference proteome</keyword>
<gene>
    <name evidence="2" type="ORF">MTR67_007034</name>
</gene>
<feature type="non-terminal residue" evidence="2">
    <location>
        <position position="135"/>
    </location>
</feature>
<accession>A0AAF0PYX1</accession>
<organism evidence="2 3">
    <name type="scientific">Solanum verrucosum</name>
    <dbReference type="NCBI Taxonomy" id="315347"/>
    <lineage>
        <taxon>Eukaryota</taxon>
        <taxon>Viridiplantae</taxon>
        <taxon>Streptophyta</taxon>
        <taxon>Embryophyta</taxon>
        <taxon>Tracheophyta</taxon>
        <taxon>Spermatophyta</taxon>
        <taxon>Magnoliopsida</taxon>
        <taxon>eudicotyledons</taxon>
        <taxon>Gunneridae</taxon>
        <taxon>Pentapetalae</taxon>
        <taxon>asterids</taxon>
        <taxon>lamiids</taxon>
        <taxon>Solanales</taxon>
        <taxon>Solanaceae</taxon>
        <taxon>Solanoideae</taxon>
        <taxon>Solaneae</taxon>
        <taxon>Solanum</taxon>
    </lineage>
</organism>
<dbReference type="Proteomes" id="UP001234989">
    <property type="component" value="Chromosome 2"/>
</dbReference>